<dbReference type="AlphaFoldDB" id="A0A3N4M705"/>
<accession>A0A3N4M705</accession>
<gene>
    <name evidence="1" type="ORF">EG028_22890</name>
</gene>
<name>A0A3N4M705_9BACT</name>
<sequence length="93" mass="11074">MLLFPPHTVFRDIKTDQTIQFFPDTEGNKLIWKTPGADRFGTYQLLKDRLEISFNYAREETYLLIILQMEEDTITAFRLKDRLGRETDFLKVV</sequence>
<keyword evidence="2" id="KW-1185">Reference proteome</keyword>
<reference evidence="2" key="1">
    <citation type="submission" date="2018-11" db="EMBL/GenBank/DDBJ databases">
        <title>Chitinophaga lutea sp.nov., isolate from arsenic contaminated soil.</title>
        <authorList>
            <person name="Zong Y."/>
        </authorList>
    </citation>
    <scope>NUCLEOTIDE SEQUENCE [LARGE SCALE GENOMIC DNA]</scope>
    <source>
        <strain evidence="2">YLT18</strain>
    </source>
</reference>
<protein>
    <submittedName>
        <fullName evidence="1">Uncharacterized protein</fullName>
    </submittedName>
</protein>
<dbReference type="Proteomes" id="UP000279089">
    <property type="component" value="Unassembled WGS sequence"/>
</dbReference>
<evidence type="ECO:0000313" key="1">
    <source>
        <dbReference type="EMBL" id="RPD38988.1"/>
    </source>
</evidence>
<organism evidence="1 2">
    <name type="scientific">Chitinophaga barathri</name>
    <dbReference type="NCBI Taxonomy" id="1647451"/>
    <lineage>
        <taxon>Bacteria</taxon>
        <taxon>Pseudomonadati</taxon>
        <taxon>Bacteroidota</taxon>
        <taxon>Chitinophagia</taxon>
        <taxon>Chitinophagales</taxon>
        <taxon>Chitinophagaceae</taxon>
        <taxon>Chitinophaga</taxon>
    </lineage>
</organism>
<evidence type="ECO:0000313" key="2">
    <source>
        <dbReference type="Proteomes" id="UP000279089"/>
    </source>
</evidence>
<dbReference type="RefSeq" id="WP_120518463.1">
    <property type="nucleotide sequence ID" value="NZ_QXZY01000013.1"/>
</dbReference>
<comment type="caution">
    <text evidence="1">The sequence shown here is derived from an EMBL/GenBank/DDBJ whole genome shotgun (WGS) entry which is preliminary data.</text>
</comment>
<dbReference type="EMBL" id="RMBX01000013">
    <property type="protein sequence ID" value="RPD38988.1"/>
    <property type="molecule type" value="Genomic_DNA"/>
</dbReference>
<proteinExistence type="predicted"/>